<dbReference type="PANTHER" id="PTHR38360">
    <property type="entry name" value="OS03G0120000 PROTEIN"/>
    <property type="match status" value="1"/>
</dbReference>
<name>A0A9P5SLK2_9FUNG</name>
<dbReference type="PANTHER" id="PTHR38360:SF1">
    <property type="entry name" value="F12P19.7"/>
    <property type="match status" value="1"/>
</dbReference>
<sequence>MSGPGIVALKFQHVRSPSKNSSVSLSSSWTTDPPLIAGSSQGQGQDTIGNSDCVQTYDQTYDPTYDYFSASKITVDNAALFKVDCKLNYKVVTNTANGGNKEYVLYQCGTPVPDRTLFRNTTVFVEIPVKNAATIVATPLAFIELLGRRSAIRAVDTESLITSPCVQFDLEQKKIVLLEDKNLTLRAEQFLAADVVFSTFGSEPGTANKTVVTSEVSDPGPLNTTTKPVIAWTQYMAPSAYNNNTASWSLSGADYKRILSTDAGATFFNGTSKSSFTSADEFAAVVAYMAGFLQNYKLTADSDLKFVKNKAVFRQDGAVNPNDGRDWFASAVAMNDAVLQDVVRAVHPEVLPADVQFNWIRNIAKGEAKKVLTSADCKTTDSNKPVMDRAIVCKDMKAGGDGSSAAAKQVAGAWAGVATVLVVALAL</sequence>
<gene>
    <name evidence="1" type="ORF">BG006_004039</name>
</gene>
<dbReference type="AlphaFoldDB" id="A0A9P5SLK2"/>
<organism evidence="1 2">
    <name type="scientific">Podila minutissima</name>
    <dbReference type="NCBI Taxonomy" id="64525"/>
    <lineage>
        <taxon>Eukaryota</taxon>
        <taxon>Fungi</taxon>
        <taxon>Fungi incertae sedis</taxon>
        <taxon>Mucoromycota</taxon>
        <taxon>Mortierellomycotina</taxon>
        <taxon>Mortierellomycetes</taxon>
        <taxon>Mortierellales</taxon>
        <taxon>Mortierellaceae</taxon>
        <taxon>Podila</taxon>
    </lineage>
</organism>
<accession>A0A9P5SLK2</accession>
<dbReference type="EMBL" id="JAAAUY010000223">
    <property type="protein sequence ID" value="KAF9333077.1"/>
    <property type="molecule type" value="Genomic_DNA"/>
</dbReference>
<evidence type="ECO:0000313" key="1">
    <source>
        <dbReference type="EMBL" id="KAF9333077.1"/>
    </source>
</evidence>
<protein>
    <submittedName>
        <fullName evidence="1">Uncharacterized protein</fullName>
    </submittedName>
</protein>
<comment type="caution">
    <text evidence="1">The sequence shown here is derived from an EMBL/GenBank/DDBJ whole genome shotgun (WGS) entry which is preliminary data.</text>
</comment>
<reference evidence="1" key="1">
    <citation type="journal article" date="2020" name="Fungal Divers.">
        <title>Resolving the Mortierellaceae phylogeny through synthesis of multi-gene phylogenetics and phylogenomics.</title>
        <authorList>
            <person name="Vandepol N."/>
            <person name="Liber J."/>
            <person name="Desiro A."/>
            <person name="Na H."/>
            <person name="Kennedy M."/>
            <person name="Barry K."/>
            <person name="Grigoriev I.V."/>
            <person name="Miller A.N."/>
            <person name="O'Donnell K."/>
            <person name="Stajich J.E."/>
            <person name="Bonito G."/>
        </authorList>
    </citation>
    <scope>NUCLEOTIDE SEQUENCE</scope>
    <source>
        <strain evidence="1">NVP1</strain>
    </source>
</reference>
<evidence type="ECO:0000313" key="2">
    <source>
        <dbReference type="Proteomes" id="UP000696485"/>
    </source>
</evidence>
<keyword evidence="2" id="KW-1185">Reference proteome</keyword>
<dbReference type="Proteomes" id="UP000696485">
    <property type="component" value="Unassembled WGS sequence"/>
</dbReference>
<proteinExistence type="predicted"/>